<proteinExistence type="predicted"/>
<evidence type="ECO:0008006" key="4">
    <source>
        <dbReference type="Google" id="ProtNLM"/>
    </source>
</evidence>
<comment type="caution">
    <text evidence="2">The sequence shown here is derived from an EMBL/GenBank/DDBJ whole genome shotgun (WGS) entry which is preliminary data.</text>
</comment>
<name>A0ABX3A0R8_9GAMM</name>
<organism evidence="2 3">
    <name type="scientific">Piscirickettsia litoralis</name>
    <dbReference type="NCBI Taxonomy" id="1891921"/>
    <lineage>
        <taxon>Bacteria</taxon>
        <taxon>Pseudomonadati</taxon>
        <taxon>Pseudomonadota</taxon>
        <taxon>Gammaproteobacteria</taxon>
        <taxon>Thiotrichales</taxon>
        <taxon>Piscirickettsiaceae</taxon>
        <taxon>Piscirickettsia</taxon>
    </lineage>
</organism>
<dbReference type="Proteomes" id="UP000094329">
    <property type="component" value="Unassembled WGS sequence"/>
</dbReference>
<evidence type="ECO:0000313" key="3">
    <source>
        <dbReference type="Proteomes" id="UP000094329"/>
    </source>
</evidence>
<dbReference type="RefSeq" id="WP_069314562.1">
    <property type="nucleotide sequence ID" value="NZ_MDTU01000008.1"/>
</dbReference>
<keyword evidence="3" id="KW-1185">Reference proteome</keyword>
<evidence type="ECO:0000313" key="2">
    <source>
        <dbReference type="EMBL" id="ODN41050.1"/>
    </source>
</evidence>
<feature type="coiled-coil region" evidence="1">
    <location>
        <begin position="81"/>
        <end position="108"/>
    </location>
</feature>
<evidence type="ECO:0000256" key="1">
    <source>
        <dbReference type="SAM" id="Coils"/>
    </source>
</evidence>
<accession>A0ABX3A0R8</accession>
<gene>
    <name evidence="2" type="ORF">BGC07_18650</name>
</gene>
<keyword evidence="1" id="KW-0175">Coiled coil</keyword>
<dbReference type="EMBL" id="MDTU01000008">
    <property type="protein sequence ID" value="ODN41050.1"/>
    <property type="molecule type" value="Genomic_DNA"/>
</dbReference>
<sequence>MIEADFYHALSAVGFPVFPLVLPKKQTLPAITYQVVSGRRDYELDSRPSLTKKSIQVNCMAKKHSICKMMQCKVLEVLDAHQTAVIQLITLESELDQYEQETKTYRTSLTFTVTGVI</sequence>
<reference evidence="2 3" key="1">
    <citation type="submission" date="2016-08" db="EMBL/GenBank/DDBJ databases">
        <title>Draft genome sequence of Candidatus Piscirickettsia litoralis, from seawater.</title>
        <authorList>
            <person name="Wan X."/>
            <person name="Lee A.J."/>
            <person name="Hou S."/>
            <person name="Donachie S.P."/>
        </authorList>
    </citation>
    <scope>NUCLEOTIDE SEQUENCE [LARGE SCALE GENOMIC DNA]</scope>
    <source>
        <strain evidence="2 3">Y2</strain>
    </source>
</reference>
<protein>
    <recommendedName>
        <fullName evidence="4">DUF3168 domain-containing protein</fullName>
    </recommendedName>
</protein>